<organism evidence="2 3">
    <name type="scientific">Leifsonia soli</name>
    <dbReference type="NCBI Taxonomy" id="582665"/>
    <lineage>
        <taxon>Bacteria</taxon>
        <taxon>Bacillati</taxon>
        <taxon>Actinomycetota</taxon>
        <taxon>Actinomycetes</taxon>
        <taxon>Micrococcales</taxon>
        <taxon>Microbacteriaceae</taxon>
        <taxon>Leifsonia</taxon>
    </lineage>
</organism>
<dbReference type="EMBL" id="JACCBJ010000001">
    <property type="protein sequence ID" value="NYD74302.1"/>
    <property type="molecule type" value="Genomic_DNA"/>
</dbReference>
<keyword evidence="1" id="KW-0812">Transmembrane</keyword>
<evidence type="ECO:0000313" key="3">
    <source>
        <dbReference type="Proteomes" id="UP000589620"/>
    </source>
</evidence>
<dbReference type="AlphaFoldDB" id="A0A852T0C0"/>
<gene>
    <name evidence="2" type="ORF">BJ963_001821</name>
</gene>
<reference evidence="2 3" key="1">
    <citation type="submission" date="2020-07" db="EMBL/GenBank/DDBJ databases">
        <title>Sequencing the genomes of 1000 actinobacteria strains.</title>
        <authorList>
            <person name="Klenk H.-P."/>
        </authorList>
    </citation>
    <scope>NUCLEOTIDE SEQUENCE [LARGE SCALE GENOMIC DNA]</scope>
    <source>
        <strain evidence="2 3">DSM 23871</strain>
    </source>
</reference>
<keyword evidence="1" id="KW-0472">Membrane</keyword>
<dbReference type="Proteomes" id="UP000589620">
    <property type="component" value="Unassembled WGS sequence"/>
</dbReference>
<sequence>MKESRAPGIVQPGGWLVGVTMPARPVSTWGMAWRLTARWSATLVMSAFLGAAIWSVAATPSPQRWLVLLAVVGSWLYSVLMTIVLTAVLVRAPRAPRRG</sequence>
<keyword evidence="3" id="KW-1185">Reference proteome</keyword>
<feature type="transmembrane region" description="Helical" evidence="1">
    <location>
        <begin position="39"/>
        <end position="59"/>
    </location>
</feature>
<proteinExistence type="predicted"/>
<protein>
    <submittedName>
        <fullName evidence="2">Uncharacterized protein</fullName>
    </submittedName>
</protein>
<feature type="transmembrane region" description="Helical" evidence="1">
    <location>
        <begin position="65"/>
        <end position="90"/>
    </location>
</feature>
<evidence type="ECO:0000256" key="1">
    <source>
        <dbReference type="SAM" id="Phobius"/>
    </source>
</evidence>
<name>A0A852T0C0_9MICO</name>
<accession>A0A852T0C0</accession>
<keyword evidence="1" id="KW-1133">Transmembrane helix</keyword>
<evidence type="ECO:0000313" key="2">
    <source>
        <dbReference type="EMBL" id="NYD74302.1"/>
    </source>
</evidence>
<comment type="caution">
    <text evidence="2">The sequence shown here is derived from an EMBL/GenBank/DDBJ whole genome shotgun (WGS) entry which is preliminary data.</text>
</comment>
<dbReference type="RefSeq" id="WP_246298020.1">
    <property type="nucleotide sequence ID" value="NZ_BAAAPX010000001.1"/>
</dbReference>